<dbReference type="InterPro" id="IPR033985">
    <property type="entry name" value="SusD-like_N"/>
</dbReference>
<feature type="domain" description="RagB/SusD" evidence="6">
    <location>
        <begin position="333"/>
        <end position="449"/>
    </location>
</feature>
<dbReference type="Pfam" id="PF07980">
    <property type="entry name" value="SusD_RagB"/>
    <property type="match status" value="1"/>
</dbReference>
<keyword evidence="5" id="KW-0998">Cell outer membrane</keyword>
<reference evidence="8 9" key="1">
    <citation type="submission" date="2018-05" db="EMBL/GenBank/DDBJ databases">
        <title>Chitinophaga sp. K3CV102501T nov., isolated from isolated from a monsoon evergreen broad-leaved forest soil.</title>
        <authorList>
            <person name="Lv Y."/>
        </authorList>
    </citation>
    <scope>NUCLEOTIDE SEQUENCE [LARGE SCALE GENOMIC DNA]</scope>
    <source>
        <strain evidence="8 9">GDMCC 1.1325</strain>
    </source>
</reference>
<evidence type="ECO:0000313" key="9">
    <source>
        <dbReference type="Proteomes" id="UP000253410"/>
    </source>
</evidence>
<evidence type="ECO:0000256" key="2">
    <source>
        <dbReference type="ARBA" id="ARBA00006275"/>
    </source>
</evidence>
<dbReference type="Pfam" id="PF14322">
    <property type="entry name" value="SusD-like_3"/>
    <property type="match status" value="1"/>
</dbReference>
<comment type="similarity">
    <text evidence="2">Belongs to the SusD family.</text>
</comment>
<accession>A0A365Y0C5</accession>
<dbReference type="Gene3D" id="1.25.40.390">
    <property type="match status" value="1"/>
</dbReference>
<keyword evidence="9" id="KW-1185">Reference proteome</keyword>
<dbReference type="InterPro" id="IPR011990">
    <property type="entry name" value="TPR-like_helical_dom_sf"/>
</dbReference>
<comment type="caution">
    <text evidence="8">The sequence shown here is derived from an EMBL/GenBank/DDBJ whole genome shotgun (WGS) entry which is preliminary data.</text>
</comment>
<protein>
    <recommendedName>
        <fullName evidence="10">RagB/SusD family nutrient uptake outer membrane protein</fullName>
    </recommendedName>
</protein>
<evidence type="ECO:0000256" key="3">
    <source>
        <dbReference type="ARBA" id="ARBA00022729"/>
    </source>
</evidence>
<sequence>MKNIMKKYSLFHIAVAGITIFSSCSKNLDDVQPNTQVTFDQINRSNLPLVLNGAKLALTNNALYQIFGLQDVMSDDFQSIAYVTYEGNNVPSTDNSLTFAYKQPYQCIANANMAIGFATQQPAGDSLITTNMGEAYLLRAYSYMLLTEMFGDVVIVKGGENPKAHPVRNAVSEVRQLIESDLKAAAGALPDYAGQSTMGSKQAAQLLLARLYLNTGRNDEALSMANAVINSNKLKLQSNFGDIFKATVNSPEALYKINEISTNNSTLYGLPSTFGSGKYGTVVRAGSGNTWVDSMLVKTYEASDIRRAYFLRNKGGSILDTVYFVTKFPEEVTPSYPICRYSEAFLIVAEANARKGVVDLTTYNQLRSARKTSIRNSADFADAPAFLAEIEMERRREFLGERLRWSDMQRFGKMNSWLQSFGQPASHVLLPIPSREFPINPNLTQNPDYSK</sequence>
<evidence type="ECO:0000256" key="4">
    <source>
        <dbReference type="ARBA" id="ARBA00023136"/>
    </source>
</evidence>
<comment type="subcellular location">
    <subcellularLocation>
        <location evidence="1">Cell outer membrane</location>
    </subcellularLocation>
</comment>
<evidence type="ECO:0000313" key="8">
    <source>
        <dbReference type="EMBL" id="RBL91778.1"/>
    </source>
</evidence>
<dbReference type="AlphaFoldDB" id="A0A365Y0C5"/>
<keyword evidence="3" id="KW-0732">Signal</keyword>
<evidence type="ECO:0000256" key="5">
    <source>
        <dbReference type="ARBA" id="ARBA00023237"/>
    </source>
</evidence>
<dbReference type="SUPFAM" id="SSF48452">
    <property type="entry name" value="TPR-like"/>
    <property type="match status" value="1"/>
</dbReference>
<dbReference type="GO" id="GO:0009279">
    <property type="term" value="C:cell outer membrane"/>
    <property type="evidence" value="ECO:0007669"/>
    <property type="project" value="UniProtKB-SubCell"/>
</dbReference>
<dbReference type="Proteomes" id="UP000253410">
    <property type="component" value="Unassembled WGS sequence"/>
</dbReference>
<evidence type="ECO:0008006" key="10">
    <source>
        <dbReference type="Google" id="ProtNLM"/>
    </source>
</evidence>
<evidence type="ECO:0000259" key="7">
    <source>
        <dbReference type="Pfam" id="PF14322"/>
    </source>
</evidence>
<evidence type="ECO:0000256" key="1">
    <source>
        <dbReference type="ARBA" id="ARBA00004442"/>
    </source>
</evidence>
<feature type="domain" description="SusD-like N-terminal" evidence="7">
    <location>
        <begin position="71"/>
        <end position="213"/>
    </location>
</feature>
<dbReference type="InterPro" id="IPR012944">
    <property type="entry name" value="SusD_RagB_dom"/>
</dbReference>
<evidence type="ECO:0000259" key="6">
    <source>
        <dbReference type="Pfam" id="PF07980"/>
    </source>
</evidence>
<organism evidence="8 9">
    <name type="scientific">Chitinophaga flava</name>
    <dbReference type="NCBI Taxonomy" id="2259036"/>
    <lineage>
        <taxon>Bacteria</taxon>
        <taxon>Pseudomonadati</taxon>
        <taxon>Bacteroidota</taxon>
        <taxon>Chitinophagia</taxon>
        <taxon>Chitinophagales</taxon>
        <taxon>Chitinophagaceae</taxon>
        <taxon>Chitinophaga</taxon>
    </lineage>
</organism>
<keyword evidence="4" id="KW-0472">Membrane</keyword>
<gene>
    <name evidence="8" type="ORF">DF182_04000</name>
</gene>
<dbReference type="EMBL" id="QFFJ01000001">
    <property type="protein sequence ID" value="RBL91778.1"/>
    <property type="molecule type" value="Genomic_DNA"/>
</dbReference>
<proteinExistence type="inferred from homology"/>
<dbReference type="PROSITE" id="PS51257">
    <property type="entry name" value="PROKAR_LIPOPROTEIN"/>
    <property type="match status" value="1"/>
</dbReference>
<name>A0A365Y0C5_9BACT</name>